<dbReference type="OrthoDB" id="4733097at2"/>
<organism evidence="1 2">
    <name type="scientific">Mycobacterium asiaticum</name>
    <dbReference type="NCBI Taxonomy" id="1790"/>
    <lineage>
        <taxon>Bacteria</taxon>
        <taxon>Bacillati</taxon>
        <taxon>Actinomycetota</taxon>
        <taxon>Actinomycetes</taxon>
        <taxon>Mycobacteriales</taxon>
        <taxon>Mycobacteriaceae</taxon>
        <taxon>Mycobacterium</taxon>
    </lineage>
</organism>
<dbReference type="RefSeq" id="WP_065142606.1">
    <property type="nucleotide sequence ID" value="NZ_LZLS01000023.1"/>
</dbReference>
<evidence type="ECO:0000313" key="1">
    <source>
        <dbReference type="EMBL" id="OBK30754.1"/>
    </source>
</evidence>
<dbReference type="EMBL" id="LZLS01000023">
    <property type="protein sequence ID" value="OBK30754.1"/>
    <property type="molecule type" value="Genomic_DNA"/>
</dbReference>
<gene>
    <name evidence="1" type="ORF">A5634_15735</name>
</gene>
<accession>A0A1A3PBT6</accession>
<protein>
    <submittedName>
        <fullName evidence="1">Uncharacterized protein</fullName>
    </submittedName>
</protein>
<name>A0A1A3PBT6_MYCAS</name>
<comment type="caution">
    <text evidence="1">The sequence shown here is derived from an EMBL/GenBank/DDBJ whole genome shotgun (WGS) entry which is preliminary data.</text>
</comment>
<sequence length="77" mass="8881">MAIENWWDAPEIHPSEIRVGDAIGTVDADHLRYTVKMISGPQSGRRRWTFFGRDTNGRDHVSTFNDDDMVRRYAKAS</sequence>
<evidence type="ECO:0000313" key="2">
    <source>
        <dbReference type="Proteomes" id="UP000093928"/>
    </source>
</evidence>
<proteinExistence type="predicted"/>
<dbReference type="Proteomes" id="UP000093928">
    <property type="component" value="Unassembled WGS sequence"/>
</dbReference>
<reference evidence="1 2" key="1">
    <citation type="submission" date="2016-06" db="EMBL/GenBank/DDBJ databases">
        <authorList>
            <person name="Kjaerup R.B."/>
            <person name="Dalgaard T.S."/>
            <person name="Juul-Madsen H.R."/>
        </authorList>
    </citation>
    <scope>NUCLEOTIDE SEQUENCE [LARGE SCALE GENOMIC DNA]</scope>
    <source>
        <strain evidence="1 2">1165133.8</strain>
    </source>
</reference>
<dbReference type="AlphaFoldDB" id="A0A1A3PBT6"/>